<protein>
    <recommendedName>
        <fullName evidence="3">Protein kinase domain-containing protein</fullName>
    </recommendedName>
</protein>
<evidence type="ECO:0000313" key="2">
    <source>
        <dbReference type="Proteomes" id="UP000294937"/>
    </source>
</evidence>
<dbReference type="AlphaFoldDB" id="A0A4R3L5Z8"/>
<dbReference type="EMBL" id="SMAG01000004">
    <property type="protein sequence ID" value="TCS94250.1"/>
    <property type="molecule type" value="Genomic_DNA"/>
</dbReference>
<dbReference type="Proteomes" id="UP000294937">
    <property type="component" value="Unassembled WGS sequence"/>
</dbReference>
<proteinExistence type="predicted"/>
<dbReference type="SUPFAM" id="SSF56112">
    <property type="entry name" value="Protein kinase-like (PK-like)"/>
    <property type="match status" value="1"/>
</dbReference>
<name>A0A4R3L5Z8_9BACL</name>
<evidence type="ECO:0008006" key="3">
    <source>
        <dbReference type="Google" id="ProtNLM"/>
    </source>
</evidence>
<evidence type="ECO:0000313" key="1">
    <source>
        <dbReference type="EMBL" id="TCS94250.1"/>
    </source>
</evidence>
<accession>A0A4R3L5Z8</accession>
<comment type="caution">
    <text evidence="1">The sequence shown here is derived from an EMBL/GenBank/DDBJ whole genome shotgun (WGS) entry which is preliminary data.</text>
</comment>
<keyword evidence="2" id="KW-1185">Reference proteome</keyword>
<reference evidence="1 2" key="1">
    <citation type="submission" date="2019-03" db="EMBL/GenBank/DDBJ databases">
        <title>Genomic Encyclopedia of Type Strains, Phase IV (KMG-IV): sequencing the most valuable type-strain genomes for metagenomic binning, comparative biology and taxonomic classification.</title>
        <authorList>
            <person name="Goeker M."/>
        </authorList>
    </citation>
    <scope>NUCLEOTIDE SEQUENCE [LARGE SCALE GENOMIC DNA]</scope>
    <source>
        <strain evidence="1 2">DSM 45707</strain>
    </source>
</reference>
<organism evidence="1 2">
    <name type="scientific">Hazenella coriacea</name>
    <dbReference type="NCBI Taxonomy" id="1179467"/>
    <lineage>
        <taxon>Bacteria</taxon>
        <taxon>Bacillati</taxon>
        <taxon>Bacillota</taxon>
        <taxon>Bacilli</taxon>
        <taxon>Bacillales</taxon>
        <taxon>Thermoactinomycetaceae</taxon>
        <taxon>Hazenella</taxon>
    </lineage>
</organism>
<gene>
    <name evidence="1" type="ORF">EDD58_104119</name>
</gene>
<dbReference type="InterPro" id="IPR011009">
    <property type="entry name" value="Kinase-like_dom_sf"/>
</dbReference>
<sequence>MKAQGEWINHKYRVLNAFPFVIGVLYFAETKTKQGDSQTRFIHGLEIKPVSKQIQREKILIREDAVFFPIREVFIENDCLYQVFQSLEGTLLAHHLQQKTPVSLDEMTSVMRGVTYQLLRLYKNKQFTIVHPQNIMITSDKGIRFIYGGPLGALPKGPSLDLGDPNKARKLDNLYDSYTIGVMIYQMLTGKNPMSTGLLIPPISTFCKDCPKELDQLISRALSFNIHSRPQVEEIADVLDKL</sequence>
<dbReference type="Gene3D" id="1.10.510.10">
    <property type="entry name" value="Transferase(Phosphotransferase) domain 1"/>
    <property type="match status" value="1"/>
</dbReference>